<organism evidence="4 5">
    <name type="scientific">Lentinula lateritia</name>
    <dbReference type="NCBI Taxonomy" id="40482"/>
    <lineage>
        <taxon>Eukaryota</taxon>
        <taxon>Fungi</taxon>
        <taxon>Dikarya</taxon>
        <taxon>Basidiomycota</taxon>
        <taxon>Agaricomycotina</taxon>
        <taxon>Agaricomycetes</taxon>
        <taxon>Agaricomycetidae</taxon>
        <taxon>Agaricales</taxon>
        <taxon>Marasmiineae</taxon>
        <taxon>Omphalotaceae</taxon>
        <taxon>Lentinula</taxon>
    </lineage>
</organism>
<dbReference type="Proteomes" id="UP001150217">
    <property type="component" value="Unassembled WGS sequence"/>
</dbReference>
<evidence type="ECO:0000256" key="2">
    <source>
        <dbReference type="SAM" id="Phobius"/>
    </source>
</evidence>
<evidence type="ECO:0000259" key="3">
    <source>
        <dbReference type="Pfam" id="PF24016"/>
    </source>
</evidence>
<gene>
    <name evidence="4" type="ORF">C8R41DRAFT_918225</name>
</gene>
<dbReference type="Pfam" id="PF24016">
    <property type="entry name" value="DUF7330"/>
    <property type="match status" value="1"/>
</dbReference>
<proteinExistence type="predicted"/>
<keyword evidence="2" id="KW-0472">Membrane</keyword>
<accession>A0ABQ8VJV3</accession>
<evidence type="ECO:0000313" key="4">
    <source>
        <dbReference type="EMBL" id="KAJ4496648.1"/>
    </source>
</evidence>
<reference evidence="4" key="1">
    <citation type="submission" date="2022-08" db="EMBL/GenBank/DDBJ databases">
        <title>A Global Phylogenomic Analysis of the Shiitake Genus Lentinula.</title>
        <authorList>
            <consortium name="DOE Joint Genome Institute"/>
            <person name="Sierra-Patev S."/>
            <person name="Min B."/>
            <person name="Naranjo-Ortiz M."/>
            <person name="Looney B."/>
            <person name="Konkel Z."/>
            <person name="Slot J.C."/>
            <person name="Sakamoto Y."/>
            <person name="Steenwyk J.L."/>
            <person name="Rokas A."/>
            <person name="Carro J."/>
            <person name="Camarero S."/>
            <person name="Ferreira P."/>
            <person name="Molpeceres G."/>
            <person name="Ruiz-Duenas F.J."/>
            <person name="Serrano A."/>
            <person name="Henrissat B."/>
            <person name="Drula E."/>
            <person name="Hughes K.W."/>
            <person name="Mata J.L."/>
            <person name="Ishikawa N.K."/>
            <person name="Vargas-Isla R."/>
            <person name="Ushijima S."/>
            <person name="Smith C.A."/>
            <person name="Ahrendt S."/>
            <person name="Andreopoulos W."/>
            <person name="He G."/>
            <person name="Labutti K."/>
            <person name="Lipzen A."/>
            <person name="Ng V."/>
            <person name="Riley R."/>
            <person name="Sandor L."/>
            <person name="Barry K."/>
            <person name="Martinez A.T."/>
            <person name="Xiao Y."/>
            <person name="Gibbons J.G."/>
            <person name="Terashima K."/>
            <person name="Grigoriev I.V."/>
            <person name="Hibbett D.S."/>
        </authorList>
    </citation>
    <scope>NUCLEOTIDE SEQUENCE</scope>
    <source>
        <strain evidence="4">RHP3577 ss4</strain>
    </source>
</reference>
<protein>
    <recommendedName>
        <fullName evidence="3">DUF7330 domain-containing protein</fullName>
    </recommendedName>
</protein>
<keyword evidence="5" id="KW-1185">Reference proteome</keyword>
<feature type="region of interest" description="Disordered" evidence="1">
    <location>
        <begin position="1"/>
        <end position="78"/>
    </location>
</feature>
<evidence type="ECO:0000256" key="1">
    <source>
        <dbReference type="SAM" id="MobiDB-lite"/>
    </source>
</evidence>
<keyword evidence="2" id="KW-0812">Transmembrane</keyword>
<name>A0ABQ8VJV3_9AGAR</name>
<feature type="compositionally biased region" description="Low complexity" evidence="1">
    <location>
        <begin position="41"/>
        <end position="67"/>
    </location>
</feature>
<comment type="caution">
    <text evidence="4">The sequence shown here is derived from an EMBL/GenBank/DDBJ whole genome shotgun (WGS) entry which is preliminary data.</text>
</comment>
<dbReference type="EMBL" id="JANVFT010000026">
    <property type="protein sequence ID" value="KAJ4496648.1"/>
    <property type="molecule type" value="Genomic_DNA"/>
</dbReference>
<sequence>MIISGDIPPSPAKNNVALLNPQSPLDSPPPPTYGATAGRTLPSQPQQYQPYIGSSSSSLPNGSRSISGLPTDVEGNEPIRRESPAQRFCKAFAVALLIYVLAAIFFGSFTMRYQTSKGWHSDFSIPNNIAVVSCTKGSEMQNSSLGWISSYSPESTLHTFTPPKEFSAKSSSLLPSSNEFNYGTVQTSLSLPLTSETLFILSRGRSSAGGLRIESSSDLEEGMARVDVKITYTDFAKYGNSYDLLSQTAVCLIQRKPGKRKQLGVGLFSSRDWPTSSYRRSQLIYDVTLVLPESRGPSILRLNAFETDLPNFHHLFSQPLDEFVTFGNLLLKAGNGIINAVSLTADNATIHTSNREINIKSLTSNSASLYTINSEIRGHFTTSHSLEIKARNTKVKADIEILPQYSTEGGHVVVQTTNKALEATINVHKPSHSSTSSESSSGLFISTINNNGIVDVSVPSLPLDSALNLTASTTNGRLTATLPATYEGTYALSSTNIFGEVHNGHTEDPAGLGRKRVFGSGPNKGVIIHNSVYWDERNKEKSVVILKSINGQAELFL</sequence>
<feature type="domain" description="DUF7330" evidence="3">
    <location>
        <begin position="367"/>
        <end position="496"/>
    </location>
</feature>
<dbReference type="InterPro" id="IPR055754">
    <property type="entry name" value="DUF7330"/>
</dbReference>
<feature type="transmembrane region" description="Helical" evidence="2">
    <location>
        <begin position="88"/>
        <end position="109"/>
    </location>
</feature>
<keyword evidence="2" id="KW-1133">Transmembrane helix</keyword>
<evidence type="ECO:0000313" key="5">
    <source>
        <dbReference type="Proteomes" id="UP001150217"/>
    </source>
</evidence>